<evidence type="ECO:0000313" key="1">
    <source>
        <dbReference type="EMBL" id="GCF07907.1"/>
    </source>
</evidence>
<sequence>MLSLFFFGDDIQLSVGFPFTSHNKKGAGAHTPASQGAARSRWYWGADTLYVITIGWELDSTTAIKFGIAWHLKWHKFFGMPIISC</sequence>
<gene>
    <name evidence="1" type="ORF">KDI_14710</name>
</gene>
<dbReference type="Proteomes" id="UP000322530">
    <property type="component" value="Unassembled WGS sequence"/>
</dbReference>
<protein>
    <submittedName>
        <fullName evidence="1">Uncharacterized protein</fullName>
    </submittedName>
</protein>
<name>A0A5A5T9A7_9CHLR</name>
<keyword evidence="2" id="KW-1185">Reference proteome</keyword>
<reference evidence="1 2" key="1">
    <citation type="submission" date="2019-01" db="EMBL/GenBank/DDBJ databases">
        <title>Draft genome sequence of Dictyobacter sp. Uno17.</title>
        <authorList>
            <person name="Wang C.M."/>
            <person name="Zheng Y."/>
            <person name="Sakai Y."/>
            <person name="Abe K."/>
            <person name="Yokota A."/>
            <person name="Yabe S."/>
        </authorList>
    </citation>
    <scope>NUCLEOTIDE SEQUENCE [LARGE SCALE GENOMIC DNA]</scope>
    <source>
        <strain evidence="1 2">Uno17</strain>
    </source>
</reference>
<evidence type="ECO:0000313" key="2">
    <source>
        <dbReference type="Proteomes" id="UP000322530"/>
    </source>
</evidence>
<accession>A0A5A5T9A7</accession>
<organism evidence="1 2">
    <name type="scientific">Dictyobacter arantiisoli</name>
    <dbReference type="NCBI Taxonomy" id="2014874"/>
    <lineage>
        <taxon>Bacteria</taxon>
        <taxon>Bacillati</taxon>
        <taxon>Chloroflexota</taxon>
        <taxon>Ktedonobacteria</taxon>
        <taxon>Ktedonobacterales</taxon>
        <taxon>Dictyobacteraceae</taxon>
        <taxon>Dictyobacter</taxon>
    </lineage>
</organism>
<comment type="caution">
    <text evidence="1">The sequence shown here is derived from an EMBL/GenBank/DDBJ whole genome shotgun (WGS) entry which is preliminary data.</text>
</comment>
<dbReference type="EMBL" id="BIXY01000016">
    <property type="protein sequence ID" value="GCF07907.1"/>
    <property type="molecule type" value="Genomic_DNA"/>
</dbReference>
<dbReference type="AlphaFoldDB" id="A0A5A5T9A7"/>
<proteinExistence type="predicted"/>